<feature type="compositionally biased region" description="Basic and acidic residues" evidence="1">
    <location>
        <begin position="1"/>
        <end position="23"/>
    </location>
</feature>
<dbReference type="InterPro" id="IPR021932">
    <property type="entry name" value="DUF3545"/>
</dbReference>
<comment type="caution">
    <text evidence="2">The sequence shown here is derived from an EMBL/GenBank/DDBJ whole genome shotgun (WGS) entry which is preliminary data.</text>
</comment>
<proteinExistence type="predicted"/>
<accession>A0A1J4QE84</accession>
<dbReference type="Proteomes" id="UP000243073">
    <property type="component" value="Unassembled WGS sequence"/>
</dbReference>
<dbReference type="AlphaFoldDB" id="A0A1J4QE84"/>
<protein>
    <submittedName>
        <fullName evidence="2">DUF3545 domain-containing protein</fullName>
    </submittedName>
</protein>
<dbReference type="OrthoDB" id="5918741at2"/>
<evidence type="ECO:0000313" key="3">
    <source>
        <dbReference type="Proteomes" id="UP000243073"/>
    </source>
</evidence>
<dbReference type="RefSeq" id="WP_071473193.1">
    <property type="nucleotide sequence ID" value="NZ_MDKE01000032.1"/>
</dbReference>
<name>A0A1J4QE84_9GAMM</name>
<evidence type="ECO:0000313" key="2">
    <source>
        <dbReference type="EMBL" id="OIN07894.1"/>
    </source>
</evidence>
<organism evidence="2 3">
    <name type="scientific">Oceanisphaera psychrotolerans</name>
    <dbReference type="NCBI Taxonomy" id="1414654"/>
    <lineage>
        <taxon>Bacteria</taxon>
        <taxon>Pseudomonadati</taxon>
        <taxon>Pseudomonadota</taxon>
        <taxon>Gammaproteobacteria</taxon>
        <taxon>Aeromonadales</taxon>
        <taxon>Aeromonadaceae</taxon>
        <taxon>Oceanisphaera</taxon>
    </lineage>
</organism>
<reference evidence="2 3" key="1">
    <citation type="submission" date="2016-07" db="EMBL/GenBank/DDBJ databases">
        <title>Draft Genome Sequence of Oceanisphaera psychrotolerans, isolated from coastal sediment samples.</title>
        <authorList>
            <person name="Zhuo S."/>
            <person name="Ruan Z."/>
        </authorList>
    </citation>
    <scope>NUCLEOTIDE SEQUENCE [LARGE SCALE GENOMIC DNA]</scope>
    <source>
        <strain evidence="2 3">LAM-WHM-ZC</strain>
    </source>
</reference>
<keyword evidence="3" id="KW-1185">Reference proteome</keyword>
<gene>
    <name evidence="2" type="ORF">BFR47_16165</name>
</gene>
<evidence type="ECO:0000256" key="1">
    <source>
        <dbReference type="SAM" id="MobiDB-lite"/>
    </source>
</evidence>
<feature type="region of interest" description="Disordered" evidence="1">
    <location>
        <begin position="1"/>
        <end position="26"/>
    </location>
</feature>
<dbReference type="EMBL" id="MDKE01000032">
    <property type="protein sequence ID" value="OIN07894.1"/>
    <property type="molecule type" value="Genomic_DNA"/>
</dbReference>
<sequence>MERSSFDQEFVVERSPRSKSREPAKKRKWREIEALRDRKRLQQELQQLDCTFELEDMAAELEL</sequence>
<dbReference type="Pfam" id="PF12065">
    <property type="entry name" value="DUF3545"/>
    <property type="match status" value="1"/>
</dbReference>